<reference evidence="1 2" key="1">
    <citation type="submission" date="2023-07" db="EMBL/GenBank/DDBJ databases">
        <title>Sequencing the genomes of 1000 actinobacteria strains.</title>
        <authorList>
            <person name="Klenk H.-P."/>
        </authorList>
    </citation>
    <scope>NUCLEOTIDE SEQUENCE [LARGE SCALE GENOMIC DNA]</scope>
    <source>
        <strain evidence="1 2">DSM 44508</strain>
    </source>
</reference>
<evidence type="ECO:0008006" key="3">
    <source>
        <dbReference type="Google" id="ProtNLM"/>
    </source>
</evidence>
<comment type="caution">
    <text evidence="1">The sequence shown here is derived from an EMBL/GenBank/DDBJ whole genome shotgun (WGS) entry which is preliminary data.</text>
</comment>
<organism evidence="1 2">
    <name type="scientific">Corynebacterium felinum</name>
    <dbReference type="NCBI Taxonomy" id="131318"/>
    <lineage>
        <taxon>Bacteria</taxon>
        <taxon>Bacillati</taxon>
        <taxon>Actinomycetota</taxon>
        <taxon>Actinomycetes</taxon>
        <taxon>Mycobacteriales</taxon>
        <taxon>Corynebacteriaceae</taxon>
        <taxon>Corynebacterium</taxon>
    </lineage>
</organism>
<dbReference type="RefSeq" id="WP_277104293.1">
    <property type="nucleotide sequence ID" value="NZ_BAAAJS010000052.1"/>
</dbReference>
<protein>
    <recommendedName>
        <fullName evidence="3">Cyclodipeptide synthase</fullName>
    </recommendedName>
</protein>
<evidence type="ECO:0000313" key="1">
    <source>
        <dbReference type="EMBL" id="MDR7353557.1"/>
    </source>
</evidence>
<name>A0ABU2B4L7_9CORY</name>
<accession>A0ABU2B4L7</accession>
<gene>
    <name evidence="1" type="ORF">J2S37_000095</name>
</gene>
<sequence>MDGNHAPAHNPIIIRNYGTGTSAEVTRMGLRVLVDHEKIGSPKFEWGLCALDGIIWKYGKSFEQTLKNLKPLIAKNHALESARDVNPQFFADCCIQSAGGSIHKQTLWLRYFWREEHMEHDREALKVAKQKLKTFMRHNPSALDKTSLFGFERVVLVLPGNTPLAEISDYLHATQGSYLMRLEDFTTTPLPDFHTAPFVTDTANYPHTTTINELIDNLPTNPNN</sequence>
<evidence type="ECO:0000313" key="2">
    <source>
        <dbReference type="Proteomes" id="UP001183619"/>
    </source>
</evidence>
<dbReference type="Proteomes" id="UP001183619">
    <property type="component" value="Unassembled WGS sequence"/>
</dbReference>
<dbReference type="EMBL" id="JAVDYF010000001">
    <property type="protein sequence ID" value="MDR7353557.1"/>
    <property type="molecule type" value="Genomic_DNA"/>
</dbReference>
<keyword evidence="2" id="KW-1185">Reference proteome</keyword>
<proteinExistence type="predicted"/>